<evidence type="ECO:0000259" key="1">
    <source>
        <dbReference type="Pfam" id="PF00561"/>
    </source>
</evidence>
<dbReference type="STRING" id="479435.Kfla_3381"/>
<dbReference type="GO" id="GO:0016020">
    <property type="term" value="C:membrane"/>
    <property type="evidence" value="ECO:0007669"/>
    <property type="project" value="TreeGrafter"/>
</dbReference>
<reference evidence="3" key="1">
    <citation type="submission" date="2009-09" db="EMBL/GenBank/DDBJ databases">
        <title>The complete genome of Kribbella flavida DSM 17836.</title>
        <authorList>
            <consortium name="US DOE Joint Genome Institute (JGI-PGF)"/>
            <person name="Lucas S."/>
            <person name="Copeland A."/>
            <person name="Lapidus A."/>
            <person name="Glavina del Rio T."/>
            <person name="Dalin E."/>
            <person name="Tice H."/>
            <person name="Bruce D."/>
            <person name="Goodwin L."/>
            <person name="Pitluck S."/>
            <person name="Kyrpides N."/>
            <person name="Mavromatis K."/>
            <person name="Ivanova N."/>
            <person name="Saunders E."/>
            <person name="Brettin T."/>
            <person name="Detter J.C."/>
            <person name="Han C."/>
            <person name="Larimer F."/>
            <person name="Land M."/>
            <person name="Hauser L."/>
            <person name="Markowitz V."/>
            <person name="Cheng J.-F."/>
            <person name="Hugenholtz P."/>
            <person name="Woyke T."/>
            <person name="Wu D."/>
            <person name="Pukall R."/>
            <person name="Klenk H.-P."/>
            <person name="Eisen J.A."/>
        </authorList>
    </citation>
    <scope>NUCLEOTIDE SEQUENCE [LARGE SCALE GENOMIC DNA]</scope>
    <source>
        <strain evidence="3">DSM 17836 / JCM 10339 / NBRC 14399</strain>
    </source>
</reference>
<dbReference type="AlphaFoldDB" id="D2PKX4"/>
<keyword evidence="2" id="KW-0378">Hydrolase</keyword>
<accession>D2PKX4</accession>
<feature type="domain" description="AB hydrolase-1" evidence="1">
    <location>
        <begin position="30"/>
        <end position="141"/>
    </location>
</feature>
<name>D2PKX4_KRIFD</name>
<dbReference type="PANTHER" id="PTHR43798">
    <property type="entry name" value="MONOACYLGLYCEROL LIPASE"/>
    <property type="match status" value="1"/>
</dbReference>
<evidence type="ECO:0000313" key="3">
    <source>
        <dbReference type="Proteomes" id="UP000007967"/>
    </source>
</evidence>
<dbReference type="SUPFAM" id="SSF53474">
    <property type="entry name" value="alpha/beta-Hydrolases"/>
    <property type="match status" value="1"/>
</dbReference>
<dbReference type="RefSeq" id="WP_012920997.1">
    <property type="nucleotide sequence ID" value="NC_013729.1"/>
</dbReference>
<dbReference type="InterPro" id="IPR029058">
    <property type="entry name" value="AB_hydrolase_fold"/>
</dbReference>
<dbReference type="OrthoDB" id="4300699at2"/>
<evidence type="ECO:0000313" key="2">
    <source>
        <dbReference type="EMBL" id="ADB32441.1"/>
    </source>
</evidence>
<protein>
    <submittedName>
        <fullName evidence="2">Alpha/beta hydrolase fold protein</fullName>
    </submittedName>
</protein>
<organism evidence="2 3">
    <name type="scientific">Kribbella flavida (strain DSM 17836 / JCM 10339 / NBRC 14399)</name>
    <dbReference type="NCBI Taxonomy" id="479435"/>
    <lineage>
        <taxon>Bacteria</taxon>
        <taxon>Bacillati</taxon>
        <taxon>Actinomycetota</taxon>
        <taxon>Actinomycetes</taxon>
        <taxon>Propionibacteriales</taxon>
        <taxon>Kribbellaceae</taxon>
        <taxon>Kribbella</taxon>
    </lineage>
</organism>
<dbReference type="Gene3D" id="3.40.50.1820">
    <property type="entry name" value="alpha/beta hydrolase"/>
    <property type="match status" value="1"/>
</dbReference>
<dbReference type="Proteomes" id="UP000007967">
    <property type="component" value="Chromosome"/>
</dbReference>
<sequence>MTSRKFTRTGMVPVDDTALAVTDTDADGVAVIYLNGHAAVQRQWRRVLAELGTEWRHITYDMRGRGRSKRSADYSFETNIRDVDAVLAARGVGRAVVVGWSYGAFVAAHWASRNPARTVGAVLVEGAQPYDWFDESMEPGMRRLWKRIWWPLQLLRPIGMAPRMTGDQLADSNIEVGKIARERDLSPVLDSITVPTRYVVASGESFGSQGGHERIRAGLSAVTARNPNIRISAKVASNHGSILRKDFRAIAEAVREVVALDHQGN</sequence>
<dbReference type="Pfam" id="PF00561">
    <property type="entry name" value="Abhydrolase_1"/>
    <property type="match status" value="1"/>
</dbReference>
<dbReference type="KEGG" id="kfl:Kfla_3381"/>
<dbReference type="HOGENOM" id="CLU_1084970_0_0_11"/>
<dbReference type="GO" id="GO:0016787">
    <property type="term" value="F:hydrolase activity"/>
    <property type="evidence" value="ECO:0007669"/>
    <property type="project" value="UniProtKB-KW"/>
</dbReference>
<keyword evidence="3" id="KW-1185">Reference proteome</keyword>
<reference evidence="2 3" key="2">
    <citation type="journal article" date="2010" name="Stand. Genomic Sci.">
        <title>Complete genome sequence of Kribbella flavida type strain (IFO 14399).</title>
        <authorList>
            <person name="Pukall R."/>
            <person name="Lapidus A."/>
            <person name="Glavina Del Rio T."/>
            <person name="Copeland A."/>
            <person name="Tice H."/>
            <person name="Cheng J.-F."/>
            <person name="Lucas S."/>
            <person name="Chen F."/>
            <person name="Nolan M."/>
            <person name="LaButti K."/>
            <person name="Pati A."/>
            <person name="Ivanova N."/>
            <person name="Mavrommatis K."/>
            <person name="Mikhailova N."/>
            <person name="Pitluck S."/>
            <person name="Bruce D."/>
            <person name="Goodwin L."/>
            <person name="Land M."/>
            <person name="Hauser L."/>
            <person name="Chang Y.-J."/>
            <person name="Jeffries C.D."/>
            <person name="Chen A."/>
            <person name="Palaniappan K."/>
            <person name="Chain P."/>
            <person name="Rohde M."/>
            <person name="Goeker M."/>
            <person name="Bristow J."/>
            <person name="Eisen J.A."/>
            <person name="Markowitz V."/>
            <person name="Hugenholtz P."/>
            <person name="Kyrpides N.C."/>
            <person name="Klenk H.-P."/>
            <person name="Brettin T."/>
        </authorList>
    </citation>
    <scope>NUCLEOTIDE SEQUENCE [LARGE SCALE GENOMIC DNA]</scope>
    <source>
        <strain evidence="3">DSM 17836 / JCM 10339 / NBRC 14399</strain>
    </source>
</reference>
<dbReference type="InterPro" id="IPR000073">
    <property type="entry name" value="AB_hydrolase_1"/>
</dbReference>
<dbReference type="eggNOG" id="COG0596">
    <property type="taxonomic scope" value="Bacteria"/>
</dbReference>
<dbReference type="PANTHER" id="PTHR43798:SF33">
    <property type="entry name" value="HYDROLASE, PUTATIVE (AFU_ORTHOLOGUE AFUA_2G14860)-RELATED"/>
    <property type="match status" value="1"/>
</dbReference>
<proteinExistence type="predicted"/>
<dbReference type="InterPro" id="IPR050266">
    <property type="entry name" value="AB_hydrolase_sf"/>
</dbReference>
<dbReference type="EMBL" id="CP001736">
    <property type="protein sequence ID" value="ADB32441.1"/>
    <property type="molecule type" value="Genomic_DNA"/>
</dbReference>
<gene>
    <name evidence="2" type="ordered locus">Kfla_3381</name>
</gene>